<comment type="caution">
    <text evidence="4">The sequence shown here is derived from an EMBL/GenBank/DDBJ whole genome shotgun (WGS) entry which is preliminary data.</text>
</comment>
<feature type="transmembrane region" description="Helical" evidence="2">
    <location>
        <begin position="162"/>
        <end position="184"/>
    </location>
</feature>
<reference evidence="4 5" key="1">
    <citation type="submission" date="2019-08" db="EMBL/GenBank/DDBJ databases">
        <authorList>
            <person name="Shi S."/>
        </authorList>
    </citation>
    <scope>NUCLEOTIDE SEQUENCE [LARGE SCALE GENOMIC DNA]</scope>
    <source>
        <strain evidence="4 5">GY10130</strain>
    </source>
</reference>
<keyword evidence="1" id="KW-0175">Coiled coil</keyword>
<dbReference type="PANTHER" id="PTHR34220">
    <property type="entry name" value="SENSOR HISTIDINE KINASE YPDA"/>
    <property type="match status" value="1"/>
</dbReference>
<protein>
    <recommendedName>
        <fullName evidence="3">Signal transduction histidine kinase internal region domain-containing protein</fullName>
    </recommendedName>
</protein>
<evidence type="ECO:0000313" key="5">
    <source>
        <dbReference type="Proteomes" id="UP000321926"/>
    </source>
</evidence>
<organism evidence="4 5">
    <name type="scientific">Pontibacter qinzhouensis</name>
    <dbReference type="NCBI Taxonomy" id="2603253"/>
    <lineage>
        <taxon>Bacteria</taxon>
        <taxon>Pseudomonadati</taxon>
        <taxon>Bacteroidota</taxon>
        <taxon>Cytophagia</taxon>
        <taxon>Cytophagales</taxon>
        <taxon>Hymenobacteraceae</taxon>
        <taxon>Pontibacter</taxon>
    </lineage>
</organism>
<feature type="transmembrane region" description="Helical" evidence="2">
    <location>
        <begin position="72"/>
        <end position="93"/>
    </location>
</feature>
<dbReference type="InterPro" id="IPR010559">
    <property type="entry name" value="Sig_transdc_His_kin_internal"/>
</dbReference>
<evidence type="ECO:0000259" key="3">
    <source>
        <dbReference type="Pfam" id="PF06580"/>
    </source>
</evidence>
<evidence type="ECO:0000256" key="1">
    <source>
        <dbReference type="SAM" id="Coils"/>
    </source>
</evidence>
<dbReference type="Pfam" id="PF06580">
    <property type="entry name" value="His_kinase"/>
    <property type="match status" value="1"/>
</dbReference>
<dbReference type="Proteomes" id="UP000321926">
    <property type="component" value="Unassembled WGS sequence"/>
</dbReference>
<sequence length="424" mass="48018">MLVYTCRLAESEVYCEATAAFWSSFMFAQGLVCDFKYIQQLVSYRFTRLGLGAQAAQEIFMIDKQKNYVRDLLLVALVTSVLFGAFSVLHALISSNLYFVGPPPPPQGMGGLGGPPMRGRPPMNIFTNVLVTTLMMLVLWGMNILLYSRFRSLQGAEKTKHIVRYVVSYAITFGLVALYIALLAQLVPDPRYGRALFFPLIAAFTNNTVVLIILDLVVLQRNKAQIELENTQLKMNSIQAQHQHLKHQLQPHFLFNSLNTLKTLIKRHPLEAEDYLIRLSEFLRASITADTQDTVPLKEELKLCVDYLEMQQVRFKNAFRYHIHIPDELMETGFVPVFSLQLLAENAIKHNGFTIEEPLQIDIAYTGDGYIMVQNNKKTKSLSEPSSGIGLKNLFARYKVLSDNEVLIADTADTFTVKIPILKK</sequence>
<gene>
    <name evidence="4" type="ORF">FVR03_12215</name>
</gene>
<evidence type="ECO:0000313" key="4">
    <source>
        <dbReference type="EMBL" id="TXK45706.1"/>
    </source>
</evidence>
<dbReference type="AlphaFoldDB" id="A0A5C8K9C4"/>
<dbReference type="GO" id="GO:0016020">
    <property type="term" value="C:membrane"/>
    <property type="evidence" value="ECO:0007669"/>
    <property type="project" value="InterPro"/>
</dbReference>
<dbReference type="PANTHER" id="PTHR34220:SF7">
    <property type="entry name" value="SENSOR HISTIDINE KINASE YPDA"/>
    <property type="match status" value="1"/>
</dbReference>
<dbReference type="EMBL" id="VRTY01000042">
    <property type="protein sequence ID" value="TXK45706.1"/>
    <property type="molecule type" value="Genomic_DNA"/>
</dbReference>
<feature type="coiled-coil region" evidence="1">
    <location>
        <begin position="216"/>
        <end position="248"/>
    </location>
</feature>
<dbReference type="OrthoDB" id="927174at2"/>
<keyword evidence="2" id="KW-0472">Membrane</keyword>
<keyword evidence="5" id="KW-1185">Reference proteome</keyword>
<accession>A0A5C8K9C4</accession>
<feature type="transmembrane region" description="Helical" evidence="2">
    <location>
        <begin position="125"/>
        <end position="150"/>
    </location>
</feature>
<proteinExistence type="predicted"/>
<feature type="domain" description="Signal transduction histidine kinase internal region" evidence="3">
    <location>
        <begin position="240"/>
        <end position="318"/>
    </location>
</feature>
<keyword evidence="2" id="KW-1133">Transmembrane helix</keyword>
<name>A0A5C8K9C4_9BACT</name>
<keyword evidence="2" id="KW-0812">Transmembrane</keyword>
<dbReference type="InterPro" id="IPR050640">
    <property type="entry name" value="Bact_2-comp_sensor_kinase"/>
</dbReference>
<evidence type="ECO:0000256" key="2">
    <source>
        <dbReference type="SAM" id="Phobius"/>
    </source>
</evidence>
<feature type="transmembrane region" description="Helical" evidence="2">
    <location>
        <begin position="196"/>
        <end position="219"/>
    </location>
</feature>
<dbReference type="GO" id="GO:0000155">
    <property type="term" value="F:phosphorelay sensor kinase activity"/>
    <property type="evidence" value="ECO:0007669"/>
    <property type="project" value="InterPro"/>
</dbReference>